<name>A0A6B9WR04_9CAUD</name>
<proteinExistence type="predicted"/>
<organism evidence="1 2">
    <name type="scientific">Escherichia phage kaaroe</name>
    <dbReference type="NCBI Taxonomy" id="2696412"/>
    <lineage>
        <taxon>Viruses</taxon>
        <taxon>Duplodnaviria</taxon>
        <taxon>Heunggongvirae</taxon>
        <taxon>Uroviricota</taxon>
        <taxon>Caudoviricetes</taxon>
        <taxon>Pantevenvirales</taxon>
        <taxon>Straboviridae</taxon>
        <taxon>Krischvirus</taxon>
        <taxon>Krischvirus RB49</taxon>
    </lineage>
</organism>
<accession>A0A6B9WR04</accession>
<protein>
    <submittedName>
        <fullName evidence="1">Uncharacterized protein</fullName>
    </submittedName>
</protein>
<dbReference type="Proteomes" id="UP000464327">
    <property type="component" value="Segment"/>
</dbReference>
<evidence type="ECO:0000313" key="1">
    <source>
        <dbReference type="EMBL" id="QHR66288.1"/>
    </source>
</evidence>
<reference evidence="2" key="1">
    <citation type="submission" date="2019-12" db="EMBL/GenBank/DDBJ databases">
        <authorList>
            <person name="Olsen N.S."/>
            <person name="Junco L.M.F."/>
            <person name="Kot W."/>
            <person name="Hansen L.H."/>
        </authorList>
    </citation>
    <scope>NUCLEOTIDE SEQUENCE [LARGE SCALE GENOMIC DNA]</scope>
</reference>
<dbReference type="EMBL" id="MN850574">
    <property type="protein sequence ID" value="QHR66288.1"/>
    <property type="molecule type" value="Genomic_DNA"/>
</dbReference>
<evidence type="ECO:0000313" key="2">
    <source>
        <dbReference type="Proteomes" id="UP000464327"/>
    </source>
</evidence>
<sequence length="59" mass="7124">MITPQLHGKEICDLTWEELVMYRDTYKWFESMKEFVAAVREEMSIRQYADAYIEKVSTL</sequence>
<gene>
    <name evidence="1" type="ORF">kaaroe_252</name>
</gene>